<proteinExistence type="predicted"/>
<evidence type="ECO:0000259" key="3">
    <source>
        <dbReference type="Pfam" id="PF07833"/>
    </source>
</evidence>
<keyword evidence="1" id="KW-0433">Leucine-rich repeat</keyword>
<protein>
    <submittedName>
        <fullName evidence="4">Stalk domain-containing protein</fullName>
    </submittedName>
</protein>
<dbReference type="EMBL" id="JAWCUD010000016">
    <property type="protein sequence ID" value="MDU0205848.1"/>
    <property type="molecule type" value="Genomic_DNA"/>
</dbReference>
<organism evidence="4 5">
    <name type="scientific">Paenibacillus violae</name>
    <dbReference type="NCBI Taxonomy" id="3077234"/>
    <lineage>
        <taxon>Bacteria</taxon>
        <taxon>Bacillati</taxon>
        <taxon>Bacillota</taxon>
        <taxon>Bacilli</taxon>
        <taxon>Bacillales</taxon>
        <taxon>Paenibacillaceae</taxon>
        <taxon>Paenibacillus</taxon>
    </lineage>
</organism>
<dbReference type="InterPro" id="IPR025875">
    <property type="entry name" value="Leu-rich_rpt_4"/>
</dbReference>
<accession>A0ABU3RNW9</accession>
<dbReference type="Pfam" id="PF12799">
    <property type="entry name" value="LRR_4"/>
    <property type="match status" value="1"/>
</dbReference>
<dbReference type="SUPFAM" id="SSF52075">
    <property type="entry name" value="Outer arm dynein light chain 1"/>
    <property type="match status" value="1"/>
</dbReference>
<dbReference type="InterPro" id="IPR012854">
    <property type="entry name" value="Cu_amine_oxidase-like_N"/>
</dbReference>
<dbReference type="Proteomes" id="UP001260980">
    <property type="component" value="Unassembled WGS sequence"/>
</dbReference>
<dbReference type="Pfam" id="PF07833">
    <property type="entry name" value="Cu_amine_oxidN1"/>
    <property type="match status" value="1"/>
</dbReference>
<dbReference type="InterPro" id="IPR001611">
    <property type="entry name" value="Leu-rich_rpt"/>
</dbReference>
<dbReference type="InterPro" id="IPR036582">
    <property type="entry name" value="Mao_N_sf"/>
</dbReference>
<dbReference type="InterPro" id="IPR032675">
    <property type="entry name" value="LRR_dom_sf"/>
</dbReference>
<dbReference type="Gene3D" id="3.80.10.10">
    <property type="entry name" value="Ribonuclease Inhibitor"/>
    <property type="match status" value="1"/>
</dbReference>
<gene>
    <name evidence="4" type="ORF">RQP52_32700</name>
</gene>
<sequence>MYLSKNKIHDLTPFTGSFFRVLDLRDNQINDVSPLATMPKLQSLLLSKNQITDIEPVAQIRTLEMADVSANPLNEKSKPVINSMQKGGTIVKSGDVFYQNCSFDCIPLWINGTEQVVKNKFYTQDGRVMIALREIFELLGASVSWNENTYKITASKGEKRVSIQIGSKDAEVNGSKAILDVAPYLIGEVTYVPVRFVSEALGAQVIWDEMSQSVSITTN</sequence>
<keyword evidence="5" id="KW-1185">Reference proteome</keyword>
<dbReference type="SUPFAM" id="SSF55383">
    <property type="entry name" value="Copper amine oxidase, domain N"/>
    <property type="match status" value="1"/>
</dbReference>
<feature type="domain" description="Copper amine oxidase-like N-terminal" evidence="3">
    <location>
        <begin position="110"/>
        <end position="216"/>
    </location>
</feature>
<evidence type="ECO:0000256" key="2">
    <source>
        <dbReference type="ARBA" id="ARBA00022737"/>
    </source>
</evidence>
<dbReference type="Gene3D" id="3.30.457.10">
    <property type="entry name" value="Copper amine oxidase-like, N-terminal domain"/>
    <property type="match status" value="1"/>
</dbReference>
<dbReference type="PROSITE" id="PS51450">
    <property type="entry name" value="LRR"/>
    <property type="match status" value="2"/>
</dbReference>
<name>A0ABU3RNW9_9BACL</name>
<keyword evidence="2" id="KW-0677">Repeat</keyword>
<evidence type="ECO:0000313" key="4">
    <source>
        <dbReference type="EMBL" id="MDU0205848.1"/>
    </source>
</evidence>
<evidence type="ECO:0000256" key="1">
    <source>
        <dbReference type="ARBA" id="ARBA00022614"/>
    </source>
</evidence>
<evidence type="ECO:0000313" key="5">
    <source>
        <dbReference type="Proteomes" id="UP001260980"/>
    </source>
</evidence>
<comment type="caution">
    <text evidence="4">The sequence shown here is derived from an EMBL/GenBank/DDBJ whole genome shotgun (WGS) entry which is preliminary data.</text>
</comment>
<reference evidence="4 5" key="1">
    <citation type="submission" date="2023-10" db="EMBL/GenBank/DDBJ databases">
        <title>Paenibacillus strain PFR10 Genome sequencing and assembly.</title>
        <authorList>
            <person name="Kim I."/>
        </authorList>
    </citation>
    <scope>NUCLEOTIDE SEQUENCE [LARGE SCALE GENOMIC DNA]</scope>
    <source>
        <strain evidence="4 5">PFR10</strain>
    </source>
</reference>